<keyword evidence="4" id="KW-1185">Reference proteome</keyword>
<feature type="signal peptide" evidence="2">
    <location>
        <begin position="1"/>
        <end position="26"/>
    </location>
</feature>
<protein>
    <submittedName>
        <fullName evidence="3">Uncharacterized protein</fullName>
    </submittedName>
</protein>
<evidence type="ECO:0000313" key="3">
    <source>
        <dbReference type="EMBL" id="KAK3582676.1"/>
    </source>
</evidence>
<reference evidence="3" key="2">
    <citation type="journal article" date="2021" name="Genome Biol. Evol.">
        <title>Developing a high-quality reference genome for a parasitic bivalve with doubly uniparental inheritance (Bivalvia: Unionida).</title>
        <authorList>
            <person name="Smith C.H."/>
        </authorList>
    </citation>
    <scope>NUCLEOTIDE SEQUENCE</scope>
    <source>
        <strain evidence="3">CHS0354</strain>
        <tissue evidence="3">Mantle</tissue>
    </source>
</reference>
<dbReference type="AlphaFoldDB" id="A0AAE0VM48"/>
<keyword evidence="1" id="KW-0812">Transmembrane</keyword>
<evidence type="ECO:0000256" key="1">
    <source>
        <dbReference type="SAM" id="Phobius"/>
    </source>
</evidence>
<feature type="transmembrane region" description="Helical" evidence="1">
    <location>
        <begin position="253"/>
        <end position="276"/>
    </location>
</feature>
<name>A0AAE0VM48_9BIVA</name>
<dbReference type="Proteomes" id="UP001195483">
    <property type="component" value="Unassembled WGS sequence"/>
</dbReference>
<accession>A0AAE0VM48</accession>
<organism evidence="3 4">
    <name type="scientific">Potamilus streckersoni</name>
    <dbReference type="NCBI Taxonomy" id="2493646"/>
    <lineage>
        <taxon>Eukaryota</taxon>
        <taxon>Metazoa</taxon>
        <taxon>Spiralia</taxon>
        <taxon>Lophotrochozoa</taxon>
        <taxon>Mollusca</taxon>
        <taxon>Bivalvia</taxon>
        <taxon>Autobranchia</taxon>
        <taxon>Heteroconchia</taxon>
        <taxon>Palaeoheterodonta</taxon>
        <taxon>Unionida</taxon>
        <taxon>Unionoidea</taxon>
        <taxon>Unionidae</taxon>
        <taxon>Ambleminae</taxon>
        <taxon>Lampsilini</taxon>
        <taxon>Potamilus</taxon>
    </lineage>
</organism>
<proteinExistence type="predicted"/>
<keyword evidence="1" id="KW-1133">Transmembrane helix</keyword>
<comment type="caution">
    <text evidence="3">The sequence shown here is derived from an EMBL/GenBank/DDBJ whole genome shotgun (WGS) entry which is preliminary data.</text>
</comment>
<evidence type="ECO:0000313" key="4">
    <source>
        <dbReference type="Proteomes" id="UP001195483"/>
    </source>
</evidence>
<dbReference type="Gene3D" id="2.10.50.10">
    <property type="entry name" value="Tumor Necrosis Factor Receptor, subunit A, domain 2"/>
    <property type="match status" value="1"/>
</dbReference>
<feature type="chain" id="PRO_5042113914" evidence="2">
    <location>
        <begin position="27"/>
        <end position="301"/>
    </location>
</feature>
<keyword evidence="2" id="KW-0732">Signal</keyword>
<sequence>MASVKNGLSLILSSNVLLLVISPSSGNLIKTKCPNFDTLERNIRTVFLNCATTELYHCLPTTTKGVNKELCMKPVNIQEGHYMIYDNEIATPKIEKCPPGTYQPSNRSSSTMVEICAYDHSDCNGEGEVEWLSGNEITDRICKCDYKRNYVELEYALRASLGLSMGFSKNHDDVQCFYQPCGGTRLQNYSCVDNCPEGMYYLNDSGECVIIKVKSTSEQGNNMSSTVPKSSTIVLIYNTSTLIQPIGEDTKPYVVPLAVCVPLLIFFLIGLGCFVCRRKKKLKEEAPNNIENVTDVEQHLV</sequence>
<dbReference type="EMBL" id="JAEAOA010001857">
    <property type="protein sequence ID" value="KAK3582676.1"/>
    <property type="molecule type" value="Genomic_DNA"/>
</dbReference>
<evidence type="ECO:0000256" key="2">
    <source>
        <dbReference type="SAM" id="SignalP"/>
    </source>
</evidence>
<keyword evidence="1" id="KW-0472">Membrane</keyword>
<gene>
    <name evidence="3" type="ORF">CHS0354_031087</name>
</gene>
<reference evidence="3" key="1">
    <citation type="journal article" date="2021" name="Genome Biol. Evol.">
        <title>A High-Quality Reference Genome for a Parasitic Bivalve with Doubly Uniparental Inheritance (Bivalvia: Unionida).</title>
        <authorList>
            <person name="Smith C.H."/>
        </authorList>
    </citation>
    <scope>NUCLEOTIDE SEQUENCE</scope>
    <source>
        <strain evidence="3">CHS0354</strain>
    </source>
</reference>
<reference evidence="3" key="3">
    <citation type="submission" date="2023-05" db="EMBL/GenBank/DDBJ databases">
        <authorList>
            <person name="Smith C.H."/>
        </authorList>
    </citation>
    <scope>NUCLEOTIDE SEQUENCE</scope>
    <source>
        <strain evidence="3">CHS0354</strain>
        <tissue evidence="3">Mantle</tissue>
    </source>
</reference>